<sequence>MARADKLNLNKDVNKEINVQCPRCVGPTAHKILANANLSGGDGHMDWQTDYQILQCMGCKTISYRSESSNSEDFDHYTDEDGEEELVYTTTEKLYPPRIYGYSGLGEDRWLLPDTLRRIYDETSSALIADQPVLTGIGVRAILETLCKDKAAKGNNLLKQIDDLVSLGILTPGRASVLHQIRTLGNLSAHEAAPHTPAQLGLAMAVVDHLLEEVYILPEKTQRLFSGLAPIAISSPSPIVTSSPLSPAIPNSVPVLPAVTVSSVPPAPPAP</sequence>
<evidence type="ECO:0000313" key="3">
    <source>
        <dbReference type="Proteomes" id="UP000008332"/>
    </source>
</evidence>
<dbReference type="KEGG" id="rfr:Rfer_2839"/>
<gene>
    <name evidence="2" type="ordered locus">Rfer_2839</name>
</gene>
<dbReference type="EMBL" id="CP000267">
    <property type="protein sequence ID" value="ABD70551.1"/>
    <property type="molecule type" value="Genomic_DNA"/>
</dbReference>
<dbReference type="eggNOG" id="ENOG5032H6K">
    <property type="taxonomic scope" value="Bacteria"/>
</dbReference>
<dbReference type="AlphaFoldDB" id="Q21UK2"/>
<keyword evidence="3" id="KW-1185">Reference proteome</keyword>
<dbReference type="Pfam" id="PF13643">
    <property type="entry name" value="DUF4145"/>
    <property type="match status" value="1"/>
</dbReference>
<feature type="domain" description="DUF4145" evidence="1">
    <location>
        <begin position="122"/>
        <end position="207"/>
    </location>
</feature>
<protein>
    <recommendedName>
        <fullName evidence="1">DUF4145 domain-containing protein</fullName>
    </recommendedName>
</protein>
<reference evidence="2" key="1">
    <citation type="submission" date="2006-02" db="EMBL/GenBank/DDBJ databases">
        <title>Complete sequence of Chromosome of Rhodoferax ferrireducens DSM 15236.</title>
        <authorList>
            <consortium name="US DOE Joint Genome Institute"/>
            <person name="Copeland A."/>
            <person name="Lucas S."/>
            <person name="Lapidus A."/>
            <person name="Barry K."/>
            <person name="Detter J.C."/>
            <person name="Glavina del Rio T."/>
            <person name="Hammon N."/>
            <person name="Israni S."/>
            <person name="Pitluck S."/>
            <person name="Brettin T."/>
            <person name="Bruce D."/>
            <person name="Han C."/>
            <person name="Tapia R."/>
            <person name="Gilna P."/>
            <person name="Kiss H."/>
            <person name="Schmutz J."/>
            <person name="Larimer F."/>
            <person name="Land M."/>
            <person name="Kyrpides N."/>
            <person name="Ivanova N."/>
            <person name="Richardson P."/>
        </authorList>
    </citation>
    <scope>NUCLEOTIDE SEQUENCE</scope>
    <source>
        <strain evidence="2">DSM 15236</strain>
    </source>
</reference>
<dbReference type="OrthoDB" id="6402073at2"/>
<dbReference type="HOGENOM" id="CLU_081512_1_0_4"/>
<accession>Q21UK2</accession>
<organism evidence="2 3">
    <name type="scientific">Albidiferax ferrireducens (strain ATCC BAA-621 / DSM 15236 / T118)</name>
    <name type="common">Rhodoferax ferrireducens</name>
    <dbReference type="NCBI Taxonomy" id="338969"/>
    <lineage>
        <taxon>Bacteria</taxon>
        <taxon>Pseudomonadati</taxon>
        <taxon>Pseudomonadota</taxon>
        <taxon>Betaproteobacteria</taxon>
        <taxon>Burkholderiales</taxon>
        <taxon>Comamonadaceae</taxon>
        <taxon>Rhodoferax</taxon>
    </lineage>
</organism>
<dbReference type="InterPro" id="IPR025285">
    <property type="entry name" value="DUF4145"/>
</dbReference>
<dbReference type="RefSeq" id="WP_011465117.1">
    <property type="nucleotide sequence ID" value="NC_007908.1"/>
</dbReference>
<dbReference type="Proteomes" id="UP000008332">
    <property type="component" value="Chromosome"/>
</dbReference>
<evidence type="ECO:0000313" key="2">
    <source>
        <dbReference type="EMBL" id="ABD70551.1"/>
    </source>
</evidence>
<name>Q21UK2_ALBFT</name>
<evidence type="ECO:0000259" key="1">
    <source>
        <dbReference type="Pfam" id="PF13643"/>
    </source>
</evidence>
<proteinExistence type="predicted"/>